<accession>A0AAD7WFM0</accession>
<proteinExistence type="predicted"/>
<organism evidence="2 3">
    <name type="scientific">Aldrovandia affinis</name>
    <dbReference type="NCBI Taxonomy" id="143900"/>
    <lineage>
        <taxon>Eukaryota</taxon>
        <taxon>Metazoa</taxon>
        <taxon>Chordata</taxon>
        <taxon>Craniata</taxon>
        <taxon>Vertebrata</taxon>
        <taxon>Euteleostomi</taxon>
        <taxon>Actinopterygii</taxon>
        <taxon>Neopterygii</taxon>
        <taxon>Teleostei</taxon>
        <taxon>Notacanthiformes</taxon>
        <taxon>Halosauridae</taxon>
        <taxon>Aldrovandia</taxon>
    </lineage>
</organism>
<evidence type="ECO:0000313" key="3">
    <source>
        <dbReference type="Proteomes" id="UP001221898"/>
    </source>
</evidence>
<dbReference type="AlphaFoldDB" id="A0AAD7WFM0"/>
<sequence>MCAASPRLLSLELEHIQLAELSARRQLSGSFPPKPRDDRTQEDLVKLHRWKPSQGRRLSGHDRPAPIAGAVSHLSRHHQSYGSGAFPWFHSSDGIS</sequence>
<evidence type="ECO:0000313" key="2">
    <source>
        <dbReference type="EMBL" id="KAJ8395217.1"/>
    </source>
</evidence>
<gene>
    <name evidence="2" type="ORF">AAFF_G00034190</name>
</gene>
<evidence type="ECO:0000256" key="1">
    <source>
        <dbReference type="SAM" id="MobiDB-lite"/>
    </source>
</evidence>
<dbReference type="Proteomes" id="UP001221898">
    <property type="component" value="Unassembled WGS sequence"/>
</dbReference>
<dbReference type="EMBL" id="JAINUG010000118">
    <property type="protein sequence ID" value="KAJ8395217.1"/>
    <property type="molecule type" value="Genomic_DNA"/>
</dbReference>
<feature type="compositionally biased region" description="Basic and acidic residues" evidence="1">
    <location>
        <begin position="34"/>
        <end position="46"/>
    </location>
</feature>
<feature type="region of interest" description="Disordered" evidence="1">
    <location>
        <begin position="24"/>
        <end position="74"/>
    </location>
</feature>
<protein>
    <submittedName>
        <fullName evidence="2">Uncharacterized protein</fullName>
    </submittedName>
</protein>
<reference evidence="2" key="1">
    <citation type="journal article" date="2023" name="Science">
        <title>Genome structures resolve the early diversification of teleost fishes.</title>
        <authorList>
            <person name="Parey E."/>
            <person name="Louis A."/>
            <person name="Montfort J."/>
            <person name="Bouchez O."/>
            <person name="Roques C."/>
            <person name="Iampietro C."/>
            <person name="Lluch J."/>
            <person name="Castinel A."/>
            <person name="Donnadieu C."/>
            <person name="Desvignes T."/>
            <person name="Floi Bucao C."/>
            <person name="Jouanno E."/>
            <person name="Wen M."/>
            <person name="Mejri S."/>
            <person name="Dirks R."/>
            <person name="Jansen H."/>
            <person name="Henkel C."/>
            <person name="Chen W.J."/>
            <person name="Zahm M."/>
            <person name="Cabau C."/>
            <person name="Klopp C."/>
            <person name="Thompson A.W."/>
            <person name="Robinson-Rechavi M."/>
            <person name="Braasch I."/>
            <person name="Lecointre G."/>
            <person name="Bobe J."/>
            <person name="Postlethwait J.H."/>
            <person name="Berthelot C."/>
            <person name="Roest Crollius H."/>
            <person name="Guiguen Y."/>
        </authorList>
    </citation>
    <scope>NUCLEOTIDE SEQUENCE</scope>
    <source>
        <strain evidence="2">NC1722</strain>
    </source>
</reference>
<name>A0AAD7WFM0_9TELE</name>
<keyword evidence="3" id="KW-1185">Reference proteome</keyword>
<comment type="caution">
    <text evidence="2">The sequence shown here is derived from an EMBL/GenBank/DDBJ whole genome shotgun (WGS) entry which is preliminary data.</text>
</comment>